<protein>
    <submittedName>
        <fullName evidence="1">Uncharacterized protein</fullName>
    </submittedName>
</protein>
<reference evidence="1" key="1">
    <citation type="submission" date="2018-02" db="EMBL/GenBank/DDBJ databases">
        <title>The genomes of Aspergillus section Nigri reveals drivers in fungal speciation.</title>
        <authorList>
            <consortium name="DOE Joint Genome Institute"/>
            <person name="Vesth T.C."/>
            <person name="Nybo J."/>
            <person name="Theobald S."/>
            <person name="Brandl J."/>
            <person name="Frisvad J.C."/>
            <person name="Nielsen K.F."/>
            <person name="Lyhne E.K."/>
            <person name="Kogle M.E."/>
            <person name="Kuo A."/>
            <person name="Riley R."/>
            <person name="Clum A."/>
            <person name="Nolan M."/>
            <person name="Lipzen A."/>
            <person name="Salamov A."/>
            <person name="Henrissat B."/>
            <person name="Wiebenga A."/>
            <person name="De vries R.P."/>
            <person name="Grigoriev I.V."/>
            <person name="Mortensen U.H."/>
            <person name="Andersen M.R."/>
            <person name="Baker S.E."/>
        </authorList>
    </citation>
    <scope>NUCLEOTIDE SEQUENCE</scope>
    <source>
        <strain evidence="1">CBS 121060</strain>
    </source>
</reference>
<accession>A0ACD1GRQ1</accession>
<evidence type="ECO:0000313" key="1">
    <source>
        <dbReference type="EMBL" id="RAH64006.1"/>
    </source>
</evidence>
<keyword evidence="2" id="KW-1185">Reference proteome</keyword>
<proteinExistence type="predicted"/>
<sequence>MNPSLLTSPHLTSHRTPLNPQPSSHQFKQPPPIANCHHQLTTGTISIMSPPTLTSPTPTLTLTPEPLTPSAFHPYGTAITSPLPRTVATPPPASALTALHPTPVLANQNTALKYSPISPLDDHYGSTCPSGRASSARMTMFSCFPRTLRPAGKSAAVFDIRILERHPYTTQTFSPLDLSSQPATGPGPAQTPAPEPYYLVVVAPSLKGTTAQATTRSGEVVTVADPPDLSRVKAFVARGGQAVTYGAGTWHAPMAVVGNRRVDFLVVQFMNGVAEEDVQEVVFGEGVVVEVESGLGVKARL</sequence>
<dbReference type="EMBL" id="KZ825024">
    <property type="protein sequence ID" value="RAH64006.1"/>
    <property type="molecule type" value="Genomic_DNA"/>
</dbReference>
<gene>
    <name evidence="1" type="ORF">BO66DRAFT_433029</name>
</gene>
<name>A0ACD1GRQ1_9EURO</name>
<organism evidence="1 2">
    <name type="scientific">Aspergillus aculeatinus CBS 121060</name>
    <dbReference type="NCBI Taxonomy" id="1448322"/>
    <lineage>
        <taxon>Eukaryota</taxon>
        <taxon>Fungi</taxon>
        <taxon>Dikarya</taxon>
        <taxon>Ascomycota</taxon>
        <taxon>Pezizomycotina</taxon>
        <taxon>Eurotiomycetes</taxon>
        <taxon>Eurotiomycetidae</taxon>
        <taxon>Eurotiales</taxon>
        <taxon>Aspergillaceae</taxon>
        <taxon>Aspergillus</taxon>
        <taxon>Aspergillus subgen. Circumdati</taxon>
    </lineage>
</organism>
<dbReference type="Proteomes" id="UP000249661">
    <property type="component" value="Unassembled WGS sequence"/>
</dbReference>
<evidence type="ECO:0000313" key="2">
    <source>
        <dbReference type="Proteomes" id="UP000249661"/>
    </source>
</evidence>